<organism evidence="2 3">
    <name type="scientific">Calothrix parasitica NIES-267</name>
    <dbReference type="NCBI Taxonomy" id="1973488"/>
    <lineage>
        <taxon>Bacteria</taxon>
        <taxon>Bacillati</taxon>
        <taxon>Cyanobacteriota</taxon>
        <taxon>Cyanophyceae</taxon>
        <taxon>Nostocales</taxon>
        <taxon>Calotrichaceae</taxon>
        <taxon>Calothrix</taxon>
    </lineage>
</organism>
<feature type="compositionally biased region" description="Low complexity" evidence="1">
    <location>
        <begin position="149"/>
        <end position="159"/>
    </location>
</feature>
<protein>
    <submittedName>
        <fullName evidence="2">Uncharacterized protein</fullName>
    </submittedName>
</protein>
<gene>
    <name evidence="2" type="ORF">NIES267_37130</name>
</gene>
<dbReference type="AlphaFoldDB" id="A0A1Z4LSL1"/>
<dbReference type="Proteomes" id="UP000218418">
    <property type="component" value="Chromosome"/>
</dbReference>
<accession>A0A1Z4LSL1</accession>
<dbReference type="EMBL" id="AP018227">
    <property type="protein sequence ID" value="BAY84217.1"/>
    <property type="molecule type" value="Genomic_DNA"/>
</dbReference>
<evidence type="ECO:0000256" key="1">
    <source>
        <dbReference type="SAM" id="MobiDB-lite"/>
    </source>
</evidence>
<evidence type="ECO:0000313" key="3">
    <source>
        <dbReference type="Proteomes" id="UP000218418"/>
    </source>
</evidence>
<proteinExistence type="predicted"/>
<evidence type="ECO:0000313" key="2">
    <source>
        <dbReference type="EMBL" id="BAY84217.1"/>
    </source>
</evidence>
<feature type="region of interest" description="Disordered" evidence="1">
    <location>
        <begin position="90"/>
        <end position="159"/>
    </location>
</feature>
<keyword evidence="3" id="KW-1185">Reference proteome</keyword>
<name>A0A1Z4LSL1_9CYAN</name>
<feature type="compositionally biased region" description="Basic and acidic residues" evidence="1">
    <location>
        <begin position="100"/>
        <end position="109"/>
    </location>
</feature>
<reference evidence="2 3" key="1">
    <citation type="submission" date="2017-06" db="EMBL/GenBank/DDBJ databases">
        <title>Genome sequencing of cyanobaciteial culture collection at National Institute for Environmental Studies (NIES).</title>
        <authorList>
            <person name="Hirose Y."/>
            <person name="Shimura Y."/>
            <person name="Fujisawa T."/>
            <person name="Nakamura Y."/>
            <person name="Kawachi M."/>
        </authorList>
    </citation>
    <scope>NUCLEOTIDE SEQUENCE [LARGE SCALE GENOMIC DNA]</scope>
    <source>
        <strain evidence="2 3">NIES-267</strain>
    </source>
</reference>
<dbReference type="OrthoDB" id="574731at2"/>
<sequence>MKPDSQQKLETPPQALLEPLLGLREYYSRLVQEYELKVTTARIQLAHVEALLSNSSALINNKSFPGLEILDVTAITQTSPHLSKEAFESRLKGITTQETELSREDRQDTESEVEDNDETTSRVLAQEESDSQNAVDEDNQSSKLEKAASSKSKYNSKSGSEIQMLPQFRHISRIEAIKQLLEDNKAKVCHIDFVVQSLYGDLESTAFKVVKGRVHSSLTHGKEQMYWESVPDEPGCYTLDLSLVLPPGSKAKSKKGKPKAKKQLVPQRTKKIPMLPQYEGQFLIDAISSFLEDNSGKIYSVSEIIEQIYGALDEEEIRDMKIRSMVLGELSRGYRIGRFARVPNKLGYYTWDLDTMDAA</sequence>
<feature type="compositionally biased region" description="Acidic residues" evidence="1">
    <location>
        <begin position="127"/>
        <end position="139"/>
    </location>
</feature>